<dbReference type="AlphaFoldDB" id="C6M2D2"/>
<reference evidence="1" key="1">
    <citation type="submission" date="2009-07" db="EMBL/GenBank/DDBJ databases">
        <authorList>
            <person name="Weinstock G."/>
            <person name="Sodergren E."/>
            <person name="Clifton S."/>
            <person name="Fulton L."/>
            <person name="Fulton B."/>
            <person name="Courtney L."/>
            <person name="Fronick C."/>
            <person name="Harrison M."/>
            <person name="Strong C."/>
            <person name="Farmer C."/>
            <person name="Delahaunty K."/>
            <person name="Markovic C."/>
            <person name="Hall O."/>
            <person name="Minx P."/>
            <person name="Tomlinson C."/>
            <person name="Mitreva M."/>
            <person name="Nelson J."/>
            <person name="Hou S."/>
            <person name="Wollam A."/>
            <person name="Pepin K.H."/>
            <person name="Johnson M."/>
            <person name="Bhonagiri V."/>
            <person name="Nash W.E."/>
            <person name="Warren W."/>
            <person name="Chinwalla A."/>
            <person name="Mardis E.R."/>
            <person name="Wilson R.K."/>
        </authorList>
    </citation>
    <scope>NUCLEOTIDE SEQUENCE [LARGE SCALE GENOMIC DNA]</scope>
    <source>
        <strain evidence="1">ATCC 29256</strain>
    </source>
</reference>
<evidence type="ECO:0000313" key="1">
    <source>
        <dbReference type="EMBL" id="EET45453.1"/>
    </source>
</evidence>
<gene>
    <name evidence="1" type="ORF">NEISICOT_00671</name>
</gene>
<dbReference type="Proteomes" id="UP000005365">
    <property type="component" value="Unassembled WGS sequence"/>
</dbReference>
<sequence length="52" mass="6093">MPYQVAQTQHEVRSRKLSCHKITIAKTKRRLKTSIAGFQTTFPHFPNRLKPD</sequence>
<protein>
    <submittedName>
        <fullName evidence="1">Uncharacterized protein</fullName>
    </submittedName>
</protein>
<organism evidence="1 2">
    <name type="scientific">Neisseria sicca ATCC 29256</name>
    <dbReference type="NCBI Taxonomy" id="547045"/>
    <lineage>
        <taxon>Bacteria</taxon>
        <taxon>Pseudomonadati</taxon>
        <taxon>Pseudomonadota</taxon>
        <taxon>Betaproteobacteria</taxon>
        <taxon>Neisseriales</taxon>
        <taxon>Neisseriaceae</taxon>
        <taxon>Neisseria</taxon>
    </lineage>
</organism>
<comment type="caution">
    <text evidence="1">The sequence shown here is derived from an EMBL/GenBank/DDBJ whole genome shotgun (WGS) entry which is preliminary data.</text>
</comment>
<keyword evidence="2" id="KW-1185">Reference proteome</keyword>
<name>C6M2D2_NEISI</name>
<dbReference type="EMBL" id="ACKO02000003">
    <property type="protein sequence ID" value="EET45453.1"/>
    <property type="molecule type" value="Genomic_DNA"/>
</dbReference>
<accession>C6M2D2</accession>
<evidence type="ECO:0000313" key="2">
    <source>
        <dbReference type="Proteomes" id="UP000005365"/>
    </source>
</evidence>
<proteinExistence type="predicted"/>